<dbReference type="Pfam" id="PF00691">
    <property type="entry name" value="OmpA"/>
    <property type="match status" value="1"/>
</dbReference>
<name>Q4FRA8_PSYA2</name>
<dbReference type="RefSeq" id="WP_011280866.1">
    <property type="nucleotide sequence ID" value="NC_007204.1"/>
</dbReference>
<dbReference type="InterPro" id="IPR050330">
    <property type="entry name" value="Bact_OuterMem_StrucFunc"/>
</dbReference>
<dbReference type="Gene3D" id="3.30.1330.60">
    <property type="entry name" value="OmpA-like domain"/>
    <property type="match status" value="1"/>
</dbReference>
<proteinExistence type="predicted"/>
<comment type="subcellular location">
    <subcellularLocation>
        <location evidence="1">Cell outer membrane</location>
    </subcellularLocation>
</comment>
<evidence type="ECO:0000256" key="1">
    <source>
        <dbReference type="ARBA" id="ARBA00004442"/>
    </source>
</evidence>
<dbReference type="PRINTS" id="PR01021">
    <property type="entry name" value="OMPADOMAIN"/>
</dbReference>
<dbReference type="GO" id="GO:0009279">
    <property type="term" value="C:cell outer membrane"/>
    <property type="evidence" value="ECO:0007669"/>
    <property type="project" value="UniProtKB-SubCell"/>
</dbReference>
<evidence type="ECO:0000313" key="6">
    <source>
        <dbReference type="EMBL" id="AAZ19450.1"/>
    </source>
</evidence>
<dbReference type="STRING" id="259536.Psyc_1602"/>
<dbReference type="eggNOG" id="COG2885">
    <property type="taxonomic scope" value="Bacteria"/>
</dbReference>
<dbReference type="SUPFAM" id="SSF103088">
    <property type="entry name" value="OmpA-like"/>
    <property type="match status" value="1"/>
</dbReference>
<feature type="domain" description="OmpA-like" evidence="5">
    <location>
        <begin position="121"/>
        <end position="239"/>
    </location>
</feature>
<dbReference type="InterPro" id="IPR006665">
    <property type="entry name" value="OmpA-like"/>
</dbReference>
<organism evidence="6 7">
    <name type="scientific">Psychrobacter arcticus (strain DSM 17307 / VKM B-2377 / 273-4)</name>
    <dbReference type="NCBI Taxonomy" id="259536"/>
    <lineage>
        <taxon>Bacteria</taxon>
        <taxon>Pseudomonadati</taxon>
        <taxon>Pseudomonadota</taxon>
        <taxon>Gammaproteobacteria</taxon>
        <taxon>Moraxellales</taxon>
        <taxon>Moraxellaceae</taxon>
        <taxon>Psychrobacter</taxon>
    </lineage>
</organism>
<dbReference type="AlphaFoldDB" id="Q4FRA8"/>
<evidence type="ECO:0000256" key="3">
    <source>
        <dbReference type="ARBA" id="ARBA00023237"/>
    </source>
</evidence>
<reference evidence="6 7" key="1">
    <citation type="journal article" date="2010" name="Appl. Environ. Microbiol.">
        <title>The genome sequence of Psychrobacter arcticus 273-4, a psychroactive Siberian permafrost bacterium, reveals mechanisms for adaptation to low-temperature growth.</title>
        <authorList>
            <person name="Ayala-del-Rio H.L."/>
            <person name="Chain P.S."/>
            <person name="Grzymski J.J."/>
            <person name="Ponder M.A."/>
            <person name="Ivanova N."/>
            <person name="Bergholz P.W."/>
            <person name="Di Bartolo G."/>
            <person name="Hauser L."/>
            <person name="Land M."/>
            <person name="Bakermans C."/>
            <person name="Rodrigues D."/>
            <person name="Klappenbach J."/>
            <person name="Zarka D."/>
            <person name="Larimer F."/>
            <person name="Richardson P."/>
            <person name="Murray A."/>
            <person name="Thomashow M."/>
            <person name="Tiedje J.M."/>
        </authorList>
    </citation>
    <scope>NUCLEOTIDE SEQUENCE [LARGE SCALE GENOMIC DNA]</scope>
    <source>
        <strain evidence="7">DSM 17307 / VKM B-2377 / 273-4</strain>
    </source>
</reference>
<dbReference type="PANTHER" id="PTHR30329">
    <property type="entry name" value="STATOR ELEMENT OF FLAGELLAR MOTOR COMPLEX"/>
    <property type="match status" value="1"/>
</dbReference>
<dbReference type="PANTHER" id="PTHR30329:SF21">
    <property type="entry name" value="LIPOPROTEIN YIAD-RELATED"/>
    <property type="match status" value="1"/>
</dbReference>
<dbReference type="Proteomes" id="UP000000546">
    <property type="component" value="Chromosome"/>
</dbReference>
<sequence length="240" mass="26377">MGSDNTFHVSLQNGHDSDAVICSSSQIISVGKLNQESGKVISRSKSYQFIPQTTTYLQVVLSAAGSPVIQQIPVDEALLLLNQTTRQIHQISRVLLDCNVSKSAPIPTLLQEPIAITTVGKPEIKNRAQFNVLFDFDNAGIKSKHSAVLRGMTNFIQAYPQIAVTLEGHTDNKGPESYHLKLSESRVNMVKNILVDKYGVDAMRLSTVGYGETMPVDSNNTEKGRQNNRRVVAIVSQRNN</sequence>
<dbReference type="KEGG" id="par:Psyc_1602"/>
<evidence type="ECO:0000256" key="4">
    <source>
        <dbReference type="PROSITE-ProRule" id="PRU00473"/>
    </source>
</evidence>
<dbReference type="HOGENOM" id="CLU_075798_0_0_6"/>
<dbReference type="EMBL" id="CP000082">
    <property type="protein sequence ID" value="AAZ19450.1"/>
    <property type="molecule type" value="Genomic_DNA"/>
</dbReference>
<dbReference type="PROSITE" id="PS51123">
    <property type="entry name" value="OMPA_2"/>
    <property type="match status" value="1"/>
</dbReference>
<evidence type="ECO:0000256" key="2">
    <source>
        <dbReference type="ARBA" id="ARBA00023136"/>
    </source>
</evidence>
<keyword evidence="3" id="KW-0998">Cell outer membrane</keyword>
<dbReference type="InterPro" id="IPR036737">
    <property type="entry name" value="OmpA-like_sf"/>
</dbReference>
<protein>
    <submittedName>
        <fullName evidence="6">Outer membrane protein OprF, OmpA/OmpF family</fullName>
    </submittedName>
</protein>
<dbReference type="InterPro" id="IPR006664">
    <property type="entry name" value="OMP_bac"/>
</dbReference>
<dbReference type="CDD" id="cd07185">
    <property type="entry name" value="OmpA_C-like"/>
    <property type="match status" value="1"/>
</dbReference>
<dbReference type="OrthoDB" id="6657624at2"/>
<evidence type="ECO:0000313" key="7">
    <source>
        <dbReference type="Proteomes" id="UP000000546"/>
    </source>
</evidence>
<keyword evidence="7" id="KW-1185">Reference proteome</keyword>
<gene>
    <name evidence="6" type="ordered locus">Psyc_1602</name>
</gene>
<accession>Q4FRA8</accession>
<evidence type="ECO:0000259" key="5">
    <source>
        <dbReference type="PROSITE" id="PS51123"/>
    </source>
</evidence>
<keyword evidence="2 4" id="KW-0472">Membrane</keyword>